<keyword evidence="16" id="KW-1185">Reference proteome</keyword>
<evidence type="ECO:0000256" key="2">
    <source>
        <dbReference type="ARBA" id="ARBA00022475"/>
    </source>
</evidence>
<dbReference type="Pfam" id="PF00015">
    <property type="entry name" value="MCPsignal"/>
    <property type="match status" value="1"/>
</dbReference>
<dbReference type="GO" id="GO:0006935">
    <property type="term" value="P:chemotaxis"/>
    <property type="evidence" value="ECO:0007669"/>
    <property type="project" value="UniProtKB-KW"/>
</dbReference>
<dbReference type="Gene3D" id="1.10.287.950">
    <property type="entry name" value="Methyl-accepting chemotaxis protein"/>
    <property type="match status" value="1"/>
</dbReference>
<keyword evidence="3" id="KW-0488">Methylation</keyword>
<dbReference type="PANTHER" id="PTHR43531">
    <property type="entry name" value="PROTEIN ICFG"/>
    <property type="match status" value="1"/>
</dbReference>
<dbReference type="SUPFAM" id="SSF47170">
    <property type="entry name" value="Aspartate receptor, ligand-binding domain"/>
    <property type="match status" value="1"/>
</dbReference>
<dbReference type="InterPro" id="IPR004089">
    <property type="entry name" value="MCPsignal_dom"/>
</dbReference>
<dbReference type="PRINTS" id="PR00260">
    <property type="entry name" value="CHEMTRNSDUCR"/>
</dbReference>
<sequence length="513" mass="56145">MSIRRFTLLVLAFLSLLFITSIALSSYYLQRSNASLNDVNREIRVVLSIVDTINHSRTLRVHLSQYMAYREQGKEEAAAESMKNAQRVLGLAEKSFSAYQAWPKLDQEATLADNFGERWQDYHDNALKPLLAVAQQGDRTQFGQLITSRVPQLDRQFEISLDELLSYRESYARSLNESAQSNFRLSLTLLIIFTALFLLTMGAIVVLLKKRLLNAIEQARAHCEEIAQGQLQTPILSTHRDEIGEMMGALETMRRSLSETIGRVRDSSDAVAHAAKEIASGNMDLSARTEEQASSLGETAASMEQLTITVKQTSDHAEQVNGLAKEARSIVSEGNGIVTEVIDTMAGIEEGSERIASIISIIESIAFQTNILALNAAVEAARAGEEGRGFAVVAAEVRNLAQRSASASKDIRALIEVSDERVHAGSKLVAKAGESMQRIGTAIQNVTQIMSEIAVSTQEQSHGINQVNIAVTQMDEVSQQNAALVEQVAAAAGSLEEQSDVLRQTVAVFKTQH</sequence>
<dbReference type="SMART" id="SM00304">
    <property type="entry name" value="HAMP"/>
    <property type="match status" value="1"/>
</dbReference>
<dbReference type="SMART" id="SM00283">
    <property type="entry name" value="MA"/>
    <property type="match status" value="1"/>
</dbReference>
<keyword evidence="9 11" id="KW-0807">Transducer</keyword>
<dbReference type="Gene3D" id="1.20.120.30">
    <property type="entry name" value="Aspartate receptor, ligand-binding domain"/>
    <property type="match status" value="1"/>
</dbReference>
<dbReference type="FunFam" id="1.10.287.950:FF:000001">
    <property type="entry name" value="Methyl-accepting chemotaxis sensory transducer"/>
    <property type="match status" value="1"/>
</dbReference>
<dbReference type="Pfam" id="PF02203">
    <property type="entry name" value="TarH"/>
    <property type="match status" value="1"/>
</dbReference>
<keyword evidence="5" id="KW-0997">Cell inner membrane</keyword>
<dbReference type="PROSITE" id="PS50885">
    <property type="entry name" value="HAMP"/>
    <property type="match status" value="1"/>
</dbReference>
<comment type="subcellular location">
    <subcellularLocation>
        <location evidence="1">Cell inner membrane</location>
        <topology evidence="1">Multi-pass membrane protein</topology>
    </subcellularLocation>
</comment>
<dbReference type="OrthoDB" id="6532575at2"/>
<keyword evidence="6 12" id="KW-0812">Transmembrane</keyword>
<evidence type="ECO:0000259" key="13">
    <source>
        <dbReference type="PROSITE" id="PS50111"/>
    </source>
</evidence>
<accession>A0A2N5DV46</accession>
<comment type="caution">
    <text evidence="15">The sequence shown here is derived from an EMBL/GenBank/DDBJ whole genome shotgun (WGS) entry which is preliminary data.</text>
</comment>
<keyword evidence="8 12" id="KW-0472">Membrane</keyword>
<evidence type="ECO:0000256" key="1">
    <source>
        <dbReference type="ARBA" id="ARBA00004429"/>
    </source>
</evidence>
<dbReference type="GO" id="GO:0005886">
    <property type="term" value="C:plasma membrane"/>
    <property type="evidence" value="ECO:0007669"/>
    <property type="project" value="UniProtKB-SubCell"/>
</dbReference>
<organism evidence="15 16">
    <name type="scientific">Chimaeribacter californicus</name>
    <dbReference type="NCBI Taxonomy" id="2060067"/>
    <lineage>
        <taxon>Bacteria</taxon>
        <taxon>Pseudomonadati</taxon>
        <taxon>Pseudomonadota</taxon>
        <taxon>Gammaproteobacteria</taxon>
        <taxon>Enterobacterales</taxon>
        <taxon>Yersiniaceae</taxon>
        <taxon>Chimaeribacter</taxon>
    </lineage>
</organism>
<protein>
    <submittedName>
        <fullName evidence="15">Methyl-accepting chemotaxis protein</fullName>
    </submittedName>
</protein>
<evidence type="ECO:0000259" key="14">
    <source>
        <dbReference type="PROSITE" id="PS50885"/>
    </source>
</evidence>
<gene>
    <name evidence="15" type="ORF">CYR55_21720</name>
</gene>
<dbReference type="InterPro" id="IPR051310">
    <property type="entry name" value="MCP_chemotaxis"/>
</dbReference>
<dbReference type="InterPro" id="IPR003660">
    <property type="entry name" value="HAMP_dom"/>
</dbReference>
<dbReference type="GO" id="GO:0004888">
    <property type="term" value="F:transmembrane signaling receptor activity"/>
    <property type="evidence" value="ECO:0007669"/>
    <property type="project" value="InterPro"/>
</dbReference>
<evidence type="ECO:0000256" key="9">
    <source>
        <dbReference type="ARBA" id="ARBA00023224"/>
    </source>
</evidence>
<evidence type="ECO:0000256" key="6">
    <source>
        <dbReference type="ARBA" id="ARBA00022692"/>
    </source>
</evidence>
<keyword evidence="7 12" id="KW-1133">Transmembrane helix</keyword>
<dbReference type="InterPro" id="IPR004090">
    <property type="entry name" value="Chemotax_Me-accpt_rcpt"/>
</dbReference>
<dbReference type="CDD" id="cd06225">
    <property type="entry name" value="HAMP"/>
    <property type="match status" value="1"/>
</dbReference>
<dbReference type="AlphaFoldDB" id="A0A2N5DV46"/>
<evidence type="ECO:0000256" key="10">
    <source>
        <dbReference type="ARBA" id="ARBA00029447"/>
    </source>
</evidence>
<dbReference type="EMBL" id="PJZF01000029">
    <property type="protein sequence ID" value="PLR30831.1"/>
    <property type="molecule type" value="Genomic_DNA"/>
</dbReference>
<proteinExistence type="inferred from homology"/>
<keyword evidence="2" id="KW-1003">Cell membrane</keyword>
<name>A0A2N5DV46_9GAMM</name>
<dbReference type="PANTHER" id="PTHR43531:SF14">
    <property type="entry name" value="METHYL-ACCEPTING CHEMOTAXIS PROTEIN I-RELATED"/>
    <property type="match status" value="1"/>
</dbReference>
<evidence type="ECO:0000256" key="3">
    <source>
        <dbReference type="ARBA" id="ARBA00022481"/>
    </source>
</evidence>
<dbReference type="PROSITE" id="PS50111">
    <property type="entry name" value="CHEMOTAXIS_TRANSDUC_2"/>
    <property type="match status" value="1"/>
</dbReference>
<dbReference type="Pfam" id="PF00672">
    <property type="entry name" value="HAMP"/>
    <property type="match status" value="1"/>
</dbReference>
<dbReference type="InterPro" id="IPR035440">
    <property type="entry name" value="4HB_MCP_dom_sf"/>
</dbReference>
<evidence type="ECO:0000256" key="4">
    <source>
        <dbReference type="ARBA" id="ARBA00022500"/>
    </source>
</evidence>
<dbReference type="SUPFAM" id="SSF58104">
    <property type="entry name" value="Methyl-accepting chemotaxis protein (MCP) signaling domain"/>
    <property type="match status" value="1"/>
</dbReference>
<evidence type="ECO:0000313" key="15">
    <source>
        <dbReference type="EMBL" id="PLR30831.1"/>
    </source>
</evidence>
<evidence type="ECO:0000256" key="8">
    <source>
        <dbReference type="ARBA" id="ARBA00023136"/>
    </source>
</evidence>
<dbReference type="RefSeq" id="WP_101818406.1">
    <property type="nucleotide sequence ID" value="NZ_PJZF01000029.1"/>
</dbReference>
<evidence type="ECO:0000256" key="7">
    <source>
        <dbReference type="ARBA" id="ARBA00022989"/>
    </source>
</evidence>
<dbReference type="GO" id="GO:0007165">
    <property type="term" value="P:signal transduction"/>
    <property type="evidence" value="ECO:0007669"/>
    <property type="project" value="UniProtKB-KW"/>
</dbReference>
<evidence type="ECO:0000256" key="5">
    <source>
        <dbReference type="ARBA" id="ARBA00022519"/>
    </source>
</evidence>
<evidence type="ECO:0000256" key="12">
    <source>
        <dbReference type="SAM" id="Phobius"/>
    </source>
</evidence>
<evidence type="ECO:0000313" key="16">
    <source>
        <dbReference type="Proteomes" id="UP000234240"/>
    </source>
</evidence>
<keyword evidence="4" id="KW-0145">Chemotaxis</keyword>
<reference evidence="15 16" key="1">
    <citation type="submission" date="2017-12" db="EMBL/GenBank/DDBJ databases">
        <title>Characterization of six clinical isolates of Enterochimera gen. nov., a novel genus of the Yersiniaciae family and the three species Enterochimera arupensis sp. nov., Enterochimera coloradensis sp. nov, and Enterochimera californica sp. nov.</title>
        <authorList>
            <person name="Rossi A."/>
            <person name="Fisher M."/>
        </authorList>
    </citation>
    <scope>NUCLEOTIDE SEQUENCE [LARGE SCALE GENOMIC DNA]</scope>
    <source>
        <strain evidence="16">2015-Iso6</strain>
    </source>
</reference>
<dbReference type="Proteomes" id="UP000234240">
    <property type="component" value="Unassembled WGS sequence"/>
</dbReference>
<comment type="similarity">
    <text evidence="10">Belongs to the methyl-accepting chemotaxis (MCP) protein family.</text>
</comment>
<evidence type="ECO:0000256" key="11">
    <source>
        <dbReference type="PROSITE-ProRule" id="PRU00284"/>
    </source>
</evidence>
<feature type="domain" description="HAMP" evidence="14">
    <location>
        <begin position="210"/>
        <end position="262"/>
    </location>
</feature>
<feature type="domain" description="Methyl-accepting transducer" evidence="13">
    <location>
        <begin position="267"/>
        <end position="496"/>
    </location>
</feature>
<feature type="transmembrane region" description="Helical" evidence="12">
    <location>
        <begin position="185"/>
        <end position="208"/>
    </location>
</feature>
<dbReference type="InterPro" id="IPR003122">
    <property type="entry name" value="Tar_rcpt_lig-bd"/>
</dbReference>